<evidence type="ECO:0000313" key="3">
    <source>
        <dbReference type="EMBL" id="GAA3966463.1"/>
    </source>
</evidence>
<sequence>MSRVVIVLLSLLLMPASQAESDTNSITLFSQNYCAACEVAKRYLDARAVPYREYNISDSPLAHRYFDKLGGRGTPFFIVNNKRMQGFDSQRFWSLYGLPEADGPAVEAMAVTPPPDGP</sequence>
<dbReference type="EMBL" id="BAABBO010000011">
    <property type="protein sequence ID" value="GAA3966463.1"/>
    <property type="molecule type" value="Genomic_DNA"/>
</dbReference>
<dbReference type="Pfam" id="PF00462">
    <property type="entry name" value="Glutaredoxin"/>
    <property type="match status" value="1"/>
</dbReference>
<feature type="chain" id="PRO_5046729771" description="Glutaredoxin domain-containing protein" evidence="1">
    <location>
        <begin position="20"/>
        <end position="118"/>
    </location>
</feature>
<evidence type="ECO:0000256" key="1">
    <source>
        <dbReference type="SAM" id="SignalP"/>
    </source>
</evidence>
<reference evidence="4" key="1">
    <citation type="journal article" date="2019" name="Int. J. Syst. Evol. Microbiol.">
        <title>The Global Catalogue of Microorganisms (GCM) 10K type strain sequencing project: providing services to taxonomists for standard genome sequencing and annotation.</title>
        <authorList>
            <consortium name="The Broad Institute Genomics Platform"/>
            <consortium name="The Broad Institute Genome Sequencing Center for Infectious Disease"/>
            <person name="Wu L."/>
            <person name="Ma J."/>
        </authorList>
    </citation>
    <scope>NUCLEOTIDE SEQUENCE [LARGE SCALE GENOMIC DNA]</scope>
    <source>
        <strain evidence="4">JCM 17555</strain>
    </source>
</reference>
<proteinExistence type="predicted"/>
<dbReference type="CDD" id="cd02976">
    <property type="entry name" value="NrdH"/>
    <property type="match status" value="1"/>
</dbReference>
<accession>A0ABP7PJ01</accession>
<protein>
    <recommendedName>
        <fullName evidence="2">Glutaredoxin domain-containing protein</fullName>
    </recommendedName>
</protein>
<dbReference type="Proteomes" id="UP001501337">
    <property type="component" value="Unassembled WGS sequence"/>
</dbReference>
<gene>
    <name evidence="3" type="ORF">GCM10022278_25430</name>
</gene>
<dbReference type="RefSeq" id="WP_344806929.1">
    <property type="nucleotide sequence ID" value="NZ_BAABBO010000011.1"/>
</dbReference>
<keyword evidence="4" id="KW-1185">Reference proteome</keyword>
<dbReference type="InterPro" id="IPR002109">
    <property type="entry name" value="Glutaredoxin"/>
</dbReference>
<dbReference type="PROSITE" id="PS51354">
    <property type="entry name" value="GLUTAREDOXIN_2"/>
    <property type="match status" value="1"/>
</dbReference>
<feature type="signal peptide" evidence="1">
    <location>
        <begin position="1"/>
        <end position="19"/>
    </location>
</feature>
<feature type="domain" description="Glutaredoxin" evidence="2">
    <location>
        <begin position="26"/>
        <end position="82"/>
    </location>
</feature>
<dbReference type="InterPro" id="IPR036249">
    <property type="entry name" value="Thioredoxin-like_sf"/>
</dbReference>
<evidence type="ECO:0000313" key="4">
    <source>
        <dbReference type="Proteomes" id="UP001501337"/>
    </source>
</evidence>
<comment type="caution">
    <text evidence="3">The sequence shown here is derived from an EMBL/GenBank/DDBJ whole genome shotgun (WGS) entry which is preliminary data.</text>
</comment>
<keyword evidence="1" id="KW-0732">Signal</keyword>
<organism evidence="3 4">
    <name type="scientific">Allohahella marinimesophila</name>
    <dbReference type="NCBI Taxonomy" id="1054972"/>
    <lineage>
        <taxon>Bacteria</taxon>
        <taxon>Pseudomonadati</taxon>
        <taxon>Pseudomonadota</taxon>
        <taxon>Gammaproteobacteria</taxon>
        <taxon>Oceanospirillales</taxon>
        <taxon>Hahellaceae</taxon>
        <taxon>Allohahella</taxon>
    </lineage>
</organism>
<name>A0ABP7PJ01_9GAMM</name>
<dbReference type="Gene3D" id="3.40.30.10">
    <property type="entry name" value="Glutaredoxin"/>
    <property type="match status" value="1"/>
</dbReference>
<dbReference type="SUPFAM" id="SSF52833">
    <property type="entry name" value="Thioredoxin-like"/>
    <property type="match status" value="1"/>
</dbReference>
<evidence type="ECO:0000259" key="2">
    <source>
        <dbReference type="Pfam" id="PF00462"/>
    </source>
</evidence>